<accession>A0ABN1L2N7</accession>
<dbReference type="RefSeq" id="WP_215979749.1">
    <property type="nucleotide sequence ID" value="NZ_BAAAFA010000001.1"/>
</dbReference>
<dbReference type="Proteomes" id="UP001500021">
    <property type="component" value="Unassembled WGS sequence"/>
</dbReference>
<keyword evidence="1" id="KW-0812">Transmembrane</keyword>
<reference evidence="2 3" key="1">
    <citation type="journal article" date="2019" name="Int. J. Syst. Evol. Microbiol.">
        <title>The Global Catalogue of Microorganisms (GCM) 10K type strain sequencing project: providing services to taxonomists for standard genome sequencing and annotation.</title>
        <authorList>
            <consortium name="The Broad Institute Genomics Platform"/>
            <consortium name="The Broad Institute Genome Sequencing Center for Infectious Disease"/>
            <person name="Wu L."/>
            <person name="Ma J."/>
        </authorList>
    </citation>
    <scope>NUCLEOTIDE SEQUENCE [LARGE SCALE GENOMIC DNA]</scope>
    <source>
        <strain evidence="2 3">JCM 15608</strain>
    </source>
</reference>
<evidence type="ECO:0000313" key="3">
    <source>
        <dbReference type="Proteomes" id="UP001500021"/>
    </source>
</evidence>
<sequence length="80" mass="8926">MNIGVKSLEKRESEFTRKLVFFGIVALCILIGIGFSLILTNQPAGSSSGALIKVLSFLILPFVFSFYILIKYYTKLSCKK</sequence>
<organism evidence="2 3">
    <name type="scientific">Colwellia asteriadis</name>
    <dbReference type="NCBI Taxonomy" id="517723"/>
    <lineage>
        <taxon>Bacteria</taxon>
        <taxon>Pseudomonadati</taxon>
        <taxon>Pseudomonadota</taxon>
        <taxon>Gammaproteobacteria</taxon>
        <taxon>Alteromonadales</taxon>
        <taxon>Colwelliaceae</taxon>
        <taxon>Colwellia</taxon>
    </lineage>
</organism>
<gene>
    <name evidence="2" type="ORF">GCM10009111_02690</name>
</gene>
<comment type="caution">
    <text evidence="2">The sequence shown here is derived from an EMBL/GenBank/DDBJ whole genome shotgun (WGS) entry which is preliminary data.</text>
</comment>
<keyword evidence="1" id="KW-1133">Transmembrane helix</keyword>
<proteinExistence type="predicted"/>
<evidence type="ECO:0000313" key="2">
    <source>
        <dbReference type="EMBL" id="GAA0810945.1"/>
    </source>
</evidence>
<dbReference type="EMBL" id="BAAAFA010000001">
    <property type="protein sequence ID" value="GAA0810945.1"/>
    <property type="molecule type" value="Genomic_DNA"/>
</dbReference>
<feature type="transmembrane region" description="Helical" evidence="1">
    <location>
        <begin position="20"/>
        <end position="39"/>
    </location>
</feature>
<name>A0ABN1L2N7_9GAMM</name>
<keyword evidence="1" id="KW-0472">Membrane</keyword>
<protein>
    <submittedName>
        <fullName evidence="2">Uncharacterized protein</fullName>
    </submittedName>
</protein>
<evidence type="ECO:0000256" key="1">
    <source>
        <dbReference type="SAM" id="Phobius"/>
    </source>
</evidence>
<keyword evidence="3" id="KW-1185">Reference proteome</keyword>
<feature type="transmembrane region" description="Helical" evidence="1">
    <location>
        <begin position="51"/>
        <end position="70"/>
    </location>
</feature>